<evidence type="ECO:0000313" key="10">
    <source>
        <dbReference type="RefSeq" id="XP_032819673.1"/>
    </source>
</evidence>
<dbReference type="PIRSF" id="PIRSF000437">
    <property type="entry name" value="GPAT_DHAPAT"/>
    <property type="match status" value="1"/>
</dbReference>
<gene>
    <name evidence="10 11" type="primary">GNPAT</name>
</gene>
<dbReference type="GO" id="GO:0008654">
    <property type="term" value="P:phospholipid biosynthetic process"/>
    <property type="evidence" value="ECO:0007669"/>
    <property type="project" value="TreeGrafter"/>
</dbReference>
<dbReference type="Pfam" id="PF19277">
    <property type="entry name" value="GPAT_C"/>
    <property type="match status" value="1"/>
</dbReference>
<feature type="domain" description="Phospholipid/glycerol acyltransferase" evidence="8">
    <location>
        <begin position="132"/>
        <end position="261"/>
    </location>
</feature>
<dbReference type="InterPro" id="IPR002123">
    <property type="entry name" value="Plipid/glycerol_acylTrfase"/>
</dbReference>
<dbReference type="Pfam" id="PF01553">
    <property type="entry name" value="Acyltransferase"/>
    <property type="match status" value="1"/>
</dbReference>
<dbReference type="CDD" id="cd07993">
    <property type="entry name" value="LPLAT_DHAPAT-like"/>
    <property type="match status" value="1"/>
</dbReference>
<dbReference type="GO" id="GO:0005778">
    <property type="term" value="C:peroxisomal membrane"/>
    <property type="evidence" value="ECO:0007669"/>
    <property type="project" value="TreeGrafter"/>
</dbReference>
<sequence>MMLRADKRDDMEDVLEERRASSDVRFSLRRYAPPSYRYHSPRSPAALKSAVLHSERLQDFIRQEAHESGEPVEVITERASDILEEMGHNQRMCIIRTFALTLSKTFKALFRSVRLNEEGLQRIQKAVQEYPIVLLPSHRSYIDFLMMSYIFYTYDLPLPVIAAGMDFQGMKIVGEMLRMAGAFFMRRSFGNNALYWLVFSEYVQAVLRNGDAPVEFFLEGTRSRTNKSLPPKLGLLNMALEPMLRGEVYDTYAVAVSISYDRLLEEALYARELLGVPKPKESTSGLLKARSVLSEDYGSVHLYFHTPVSLKALANGRVDSKSYNLTPRHLSLRPPESTLVFARDIAHHMVRTQQHGMVASPWALIASVLMQHHGEMEFSLLLAEVQWLRCLIEKFGAFLHWPEGQPLEAVVRDSVKLHGNIASTLRRGDDGDDDARAGSEVVRMAWPCQAPPRDGDAALARACVALMCSAYRNHVLHLLVRPAFVVMACHAAPGGRKDIVYSHFCFLVKLFEDDFIFVPNNEIKDMEEGVALLLRCAALVDSAGSLALADTDAGARVARFLRDAFRPFHVAYQVVCRYLLTLESGSAHAEGRLLADLQNHTMQLILTGELLEYEALSSNLQRNILSALVRLKALSRTRGKEGVRYNITEQMERVAKSIATLQPTRSQLQPRL</sequence>
<evidence type="ECO:0000313" key="11">
    <source>
        <dbReference type="RefSeq" id="XP_032819674.1"/>
    </source>
</evidence>
<dbReference type="InterPro" id="IPR022284">
    <property type="entry name" value="GPAT/DHAPAT"/>
</dbReference>
<dbReference type="GO" id="GO:0008611">
    <property type="term" value="P:ether lipid biosynthetic process"/>
    <property type="evidence" value="ECO:0007669"/>
    <property type="project" value="TreeGrafter"/>
</dbReference>
<dbReference type="CTD" id="8443"/>
<evidence type="ECO:0000256" key="4">
    <source>
        <dbReference type="ARBA" id="ARBA00023136"/>
    </source>
</evidence>
<comment type="subcellular location">
    <subcellularLocation>
        <location evidence="1">Endomembrane system</location>
        <topology evidence="1">Peripheral membrane protein</topology>
    </subcellularLocation>
</comment>
<keyword evidence="9" id="KW-1185">Reference proteome</keyword>
<dbReference type="GO" id="GO:0019432">
    <property type="term" value="P:triglyceride biosynthetic process"/>
    <property type="evidence" value="ECO:0007669"/>
    <property type="project" value="TreeGrafter"/>
</dbReference>
<evidence type="ECO:0000313" key="9">
    <source>
        <dbReference type="Proteomes" id="UP001318040"/>
    </source>
</evidence>
<dbReference type="GO" id="GO:0031966">
    <property type="term" value="C:mitochondrial membrane"/>
    <property type="evidence" value="ECO:0007669"/>
    <property type="project" value="TreeGrafter"/>
</dbReference>
<dbReference type="SUPFAM" id="SSF69593">
    <property type="entry name" value="Glycerol-3-phosphate (1)-acyltransferase"/>
    <property type="match status" value="1"/>
</dbReference>
<evidence type="ECO:0000256" key="3">
    <source>
        <dbReference type="ARBA" id="ARBA00022679"/>
    </source>
</evidence>
<dbReference type="KEGG" id="pmrn:116947732"/>
<dbReference type="RefSeq" id="XP_032819673.1">
    <property type="nucleotide sequence ID" value="XM_032963782.1"/>
</dbReference>
<comment type="similarity">
    <text evidence="2 7">Belongs to the GPAT/DAPAT family.</text>
</comment>
<comment type="pathway">
    <text evidence="6">Phospholipid metabolism.</text>
</comment>
<keyword evidence="4" id="KW-0472">Membrane</keyword>
<dbReference type="AlphaFoldDB" id="A0AAJ7TLM8"/>
<dbReference type="SMART" id="SM00563">
    <property type="entry name" value="PlsC"/>
    <property type="match status" value="1"/>
</dbReference>
<dbReference type="GeneID" id="116947732"/>
<keyword evidence="3 7" id="KW-0808">Transferase</keyword>
<dbReference type="RefSeq" id="XP_032819674.1">
    <property type="nucleotide sequence ID" value="XM_032963783.1"/>
</dbReference>
<accession>A0AAJ7TLM8</accession>
<reference evidence="10 11" key="1">
    <citation type="submission" date="2025-04" db="UniProtKB">
        <authorList>
            <consortium name="RefSeq"/>
        </authorList>
    </citation>
    <scope>IDENTIFICATION</scope>
    <source>
        <tissue evidence="10 11">Sperm</tissue>
    </source>
</reference>
<evidence type="ECO:0000256" key="6">
    <source>
        <dbReference type="ARBA" id="ARBA00025707"/>
    </source>
</evidence>
<dbReference type="PANTHER" id="PTHR12563">
    <property type="entry name" value="GLYCEROL-3-PHOSPHATE ACYLTRANSFERASE"/>
    <property type="match status" value="1"/>
</dbReference>
<proteinExistence type="inferred from homology"/>
<dbReference type="InterPro" id="IPR045520">
    <property type="entry name" value="GPAT/DHAPAT_C"/>
</dbReference>
<evidence type="ECO:0000256" key="5">
    <source>
        <dbReference type="ARBA" id="ARBA00023315"/>
    </source>
</evidence>
<name>A0AAJ7TLM8_PETMA</name>
<dbReference type="GO" id="GO:0006631">
    <property type="term" value="P:fatty acid metabolic process"/>
    <property type="evidence" value="ECO:0007669"/>
    <property type="project" value="TreeGrafter"/>
</dbReference>
<dbReference type="InterPro" id="IPR041728">
    <property type="entry name" value="GPAT/DHAPAT_LPLAT"/>
</dbReference>
<evidence type="ECO:0000256" key="7">
    <source>
        <dbReference type="PIRNR" id="PIRNR000437"/>
    </source>
</evidence>
<dbReference type="GO" id="GO:0012505">
    <property type="term" value="C:endomembrane system"/>
    <property type="evidence" value="ECO:0007669"/>
    <property type="project" value="UniProtKB-SubCell"/>
</dbReference>
<evidence type="ECO:0000259" key="8">
    <source>
        <dbReference type="SMART" id="SM00563"/>
    </source>
</evidence>
<protein>
    <submittedName>
        <fullName evidence="10 11">Dihydroxyacetone phosphate acyltransferase</fullName>
    </submittedName>
</protein>
<keyword evidence="5 7" id="KW-0012">Acyltransferase</keyword>
<dbReference type="GO" id="GO:0016287">
    <property type="term" value="F:glycerone-phosphate O-acyltransferase activity"/>
    <property type="evidence" value="ECO:0007669"/>
    <property type="project" value="TreeGrafter"/>
</dbReference>
<dbReference type="PANTHER" id="PTHR12563:SF17">
    <property type="entry name" value="DIHYDROXYACETONE PHOSPHATE ACYLTRANSFERASE"/>
    <property type="match status" value="1"/>
</dbReference>
<evidence type="ECO:0000256" key="2">
    <source>
        <dbReference type="ARBA" id="ARBA00007937"/>
    </source>
</evidence>
<dbReference type="GO" id="GO:0004366">
    <property type="term" value="F:glycerol-3-phosphate O-acyltransferase activity"/>
    <property type="evidence" value="ECO:0007669"/>
    <property type="project" value="TreeGrafter"/>
</dbReference>
<evidence type="ECO:0000256" key="1">
    <source>
        <dbReference type="ARBA" id="ARBA00004184"/>
    </source>
</evidence>
<dbReference type="Proteomes" id="UP001318040">
    <property type="component" value="Chromosome 31"/>
</dbReference>
<organism evidence="9 11">
    <name type="scientific">Petromyzon marinus</name>
    <name type="common">Sea lamprey</name>
    <dbReference type="NCBI Taxonomy" id="7757"/>
    <lineage>
        <taxon>Eukaryota</taxon>
        <taxon>Metazoa</taxon>
        <taxon>Chordata</taxon>
        <taxon>Craniata</taxon>
        <taxon>Vertebrata</taxon>
        <taxon>Cyclostomata</taxon>
        <taxon>Hyperoartia</taxon>
        <taxon>Petromyzontiformes</taxon>
        <taxon>Petromyzontidae</taxon>
        <taxon>Petromyzon</taxon>
    </lineage>
</organism>